<evidence type="ECO:0000313" key="1">
    <source>
        <dbReference type="EMBL" id="KAK6000577.1"/>
    </source>
</evidence>
<organism evidence="1 2">
    <name type="scientific">Aureobasidium pullulans</name>
    <name type="common">Black yeast</name>
    <name type="synonym">Pullularia pullulans</name>
    <dbReference type="NCBI Taxonomy" id="5580"/>
    <lineage>
        <taxon>Eukaryota</taxon>
        <taxon>Fungi</taxon>
        <taxon>Dikarya</taxon>
        <taxon>Ascomycota</taxon>
        <taxon>Pezizomycotina</taxon>
        <taxon>Dothideomycetes</taxon>
        <taxon>Dothideomycetidae</taxon>
        <taxon>Dothideales</taxon>
        <taxon>Saccotheciaceae</taxon>
        <taxon>Aureobasidium</taxon>
    </lineage>
</organism>
<accession>A0ABR0T900</accession>
<name>A0ABR0T900_AURPU</name>
<keyword evidence="2" id="KW-1185">Reference proteome</keyword>
<evidence type="ECO:0000313" key="2">
    <source>
        <dbReference type="Proteomes" id="UP001341245"/>
    </source>
</evidence>
<comment type="caution">
    <text evidence="1">The sequence shown here is derived from an EMBL/GenBank/DDBJ whole genome shotgun (WGS) entry which is preliminary data.</text>
</comment>
<gene>
    <name evidence="1" type="ORF">QM012_003302</name>
</gene>
<reference evidence="1 2" key="1">
    <citation type="submission" date="2023-11" db="EMBL/GenBank/DDBJ databases">
        <title>Draft genome sequence and annotation of the polyextremotolerant black yeast-like fungus Aureobasidium pullulans NRRL 62042.</title>
        <authorList>
            <person name="Dielentheis-Frenken M.R.E."/>
            <person name="Wibberg D."/>
            <person name="Blank L.M."/>
            <person name="Tiso T."/>
        </authorList>
    </citation>
    <scope>NUCLEOTIDE SEQUENCE [LARGE SCALE GENOMIC DNA]</scope>
    <source>
        <strain evidence="1 2">NRRL 62042</strain>
    </source>
</reference>
<dbReference type="Proteomes" id="UP001341245">
    <property type="component" value="Unassembled WGS sequence"/>
</dbReference>
<dbReference type="EMBL" id="JASGXD010000016">
    <property type="protein sequence ID" value="KAK6000577.1"/>
    <property type="molecule type" value="Genomic_DNA"/>
</dbReference>
<proteinExistence type="predicted"/>
<sequence length="189" mass="18999">MATAQCCANAYLQSSFREICPNTQPSLLLGGDILGKSDAASSPEEDCSMLLPKADCAGDFGFGAAVGDVMSTYYAEDKLPPKGTETLYNKEGALAKPTQATIVWTPASGEAPVTIVAAQTSKGSSVKSTPVGATAASKVSHGASSGAQSATSAAAAAAASASTTPNAAHKAHTSWLAVLACMVLMFICF</sequence>
<protein>
    <submittedName>
        <fullName evidence="1">Uncharacterized protein</fullName>
    </submittedName>
</protein>